<evidence type="ECO:0000256" key="6">
    <source>
        <dbReference type="ARBA" id="ARBA00022723"/>
    </source>
</evidence>
<keyword evidence="5 11" id="KW-0808">Transferase</keyword>
<reference evidence="11" key="1">
    <citation type="submission" date="2019-08" db="EMBL/GenBank/DDBJ databases">
        <authorList>
            <person name="Kucharzyk K."/>
            <person name="Murdoch R.W."/>
            <person name="Higgins S."/>
            <person name="Loffler F."/>
        </authorList>
    </citation>
    <scope>NUCLEOTIDE SEQUENCE</scope>
</reference>
<dbReference type="SUPFAM" id="SSF63882">
    <property type="entry name" value="MoeA N-terminal region -like"/>
    <property type="match status" value="1"/>
</dbReference>
<keyword evidence="6" id="KW-0479">Metal-binding</keyword>
<evidence type="ECO:0000256" key="1">
    <source>
        <dbReference type="ARBA" id="ARBA00001946"/>
    </source>
</evidence>
<dbReference type="GO" id="GO:0006777">
    <property type="term" value="P:Mo-molybdopterin cofactor biosynthetic process"/>
    <property type="evidence" value="ECO:0007669"/>
    <property type="project" value="UniProtKB-KW"/>
</dbReference>
<dbReference type="Gene3D" id="2.170.190.11">
    <property type="entry name" value="Molybdopterin biosynthesis moea protein, domain 3"/>
    <property type="match status" value="1"/>
</dbReference>
<evidence type="ECO:0000313" key="11">
    <source>
        <dbReference type="EMBL" id="MPN06186.1"/>
    </source>
</evidence>
<dbReference type="NCBIfam" id="TIGR00177">
    <property type="entry name" value="molyb_syn"/>
    <property type="match status" value="1"/>
</dbReference>
<dbReference type="Pfam" id="PF00994">
    <property type="entry name" value="MoCF_biosynth"/>
    <property type="match status" value="1"/>
</dbReference>
<dbReference type="SUPFAM" id="SSF63867">
    <property type="entry name" value="MoeA C-terminal domain-like"/>
    <property type="match status" value="1"/>
</dbReference>
<organism evidence="11">
    <name type="scientific">bioreactor metagenome</name>
    <dbReference type="NCBI Taxonomy" id="1076179"/>
    <lineage>
        <taxon>unclassified sequences</taxon>
        <taxon>metagenomes</taxon>
        <taxon>ecological metagenomes</taxon>
    </lineage>
</organism>
<dbReference type="InterPro" id="IPR036425">
    <property type="entry name" value="MoaB/Mog-like_dom_sf"/>
</dbReference>
<evidence type="ECO:0000256" key="5">
    <source>
        <dbReference type="ARBA" id="ARBA00022679"/>
    </source>
</evidence>
<dbReference type="FunFam" id="3.40.980.10:FF:000004">
    <property type="entry name" value="Molybdopterin molybdenumtransferase"/>
    <property type="match status" value="1"/>
</dbReference>
<keyword evidence="4" id="KW-0500">Molybdenum</keyword>
<dbReference type="PANTHER" id="PTHR10192:SF5">
    <property type="entry name" value="GEPHYRIN"/>
    <property type="match status" value="1"/>
</dbReference>
<dbReference type="UniPathway" id="UPA00344"/>
<dbReference type="EC" id="2.10.1.1" evidence="3"/>
<evidence type="ECO:0000256" key="3">
    <source>
        <dbReference type="ARBA" id="ARBA00013269"/>
    </source>
</evidence>
<dbReference type="CDD" id="cd00887">
    <property type="entry name" value="MoeA"/>
    <property type="match status" value="1"/>
</dbReference>
<proteinExistence type="predicted"/>
<dbReference type="SMART" id="SM00852">
    <property type="entry name" value="MoCF_biosynth"/>
    <property type="match status" value="1"/>
</dbReference>
<comment type="catalytic activity">
    <reaction evidence="9">
        <text>adenylyl-molybdopterin + molybdate = Mo-molybdopterin + AMP + H(+)</text>
        <dbReference type="Rhea" id="RHEA:35047"/>
        <dbReference type="ChEBI" id="CHEBI:15378"/>
        <dbReference type="ChEBI" id="CHEBI:36264"/>
        <dbReference type="ChEBI" id="CHEBI:62727"/>
        <dbReference type="ChEBI" id="CHEBI:71302"/>
        <dbReference type="ChEBI" id="CHEBI:456215"/>
        <dbReference type="EC" id="2.10.1.1"/>
    </reaction>
</comment>
<dbReference type="EMBL" id="VSSQ01052078">
    <property type="protein sequence ID" value="MPN06186.1"/>
    <property type="molecule type" value="Genomic_DNA"/>
</dbReference>
<dbReference type="GO" id="GO:0046872">
    <property type="term" value="F:metal ion binding"/>
    <property type="evidence" value="ECO:0007669"/>
    <property type="project" value="UniProtKB-KW"/>
</dbReference>
<dbReference type="Pfam" id="PF03453">
    <property type="entry name" value="MoeA_N"/>
    <property type="match status" value="1"/>
</dbReference>
<dbReference type="InterPro" id="IPR036135">
    <property type="entry name" value="MoeA_linker/N_sf"/>
</dbReference>
<evidence type="ECO:0000256" key="4">
    <source>
        <dbReference type="ARBA" id="ARBA00022505"/>
    </source>
</evidence>
<dbReference type="Gene3D" id="2.40.340.10">
    <property type="entry name" value="MoeA, C-terminal, domain IV"/>
    <property type="match status" value="1"/>
</dbReference>
<dbReference type="GO" id="GO:0005829">
    <property type="term" value="C:cytosol"/>
    <property type="evidence" value="ECO:0007669"/>
    <property type="project" value="TreeGrafter"/>
</dbReference>
<comment type="pathway">
    <text evidence="2">Cofactor biosynthesis; molybdopterin biosynthesis.</text>
</comment>
<dbReference type="Gene3D" id="3.90.105.10">
    <property type="entry name" value="Molybdopterin biosynthesis moea protein, domain 2"/>
    <property type="match status" value="1"/>
</dbReference>
<dbReference type="Pfam" id="PF03454">
    <property type="entry name" value="MoeA_C"/>
    <property type="match status" value="1"/>
</dbReference>
<gene>
    <name evidence="11" type="primary">moeA_17</name>
    <name evidence="11" type="ORF">SDC9_153442</name>
</gene>
<evidence type="ECO:0000256" key="2">
    <source>
        <dbReference type="ARBA" id="ARBA00005046"/>
    </source>
</evidence>
<sequence>MTGAEIPEGADCVIRQEITNYGMEEVEIYSELKSYENYCFKGEDIKKGSKLISKGDKLTYVHLGILAAMGITEVLVKRKPRVGIISTGDELVYRGEPLKKGKIYDSNRIIISMRLLEFGCEIITSKIVSDETHKVYEEIENIIDKVDIVITTGGVSVGKKDIMHEVIKELNANRLFWKVKMKPGTPAIYSIYKNKPILSLSGNPFAAIATFELMGRKLIYKLTGDLDLKQVSIKSVMEDDFLKESKGRRIVRGIYKNNKVYISQGGHSPGMMASMLGCNCLIDIKPGTKKLLKGDEVDIILI</sequence>
<dbReference type="SUPFAM" id="SSF53218">
    <property type="entry name" value="Molybdenum cofactor biosynthesis proteins"/>
    <property type="match status" value="1"/>
</dbReference>
<evidence type="ECO:0000256" key="9">
    <source>
        <dbReference type="ARBA" id="ARBA00047317"/>
    </source>
</evidence>
<dbReference type="InterPro" id="IPR038987">
    <property type="entry name" value="MoeA-like"/>
</dbReference>
<dbReference type="InterPro" id="IPR036688">
    <property type="entry name" value="MoeA_C_domain_IV_sf"/>
</dbReference>
<accession>A0A645EXP6</accession>
<dbReference type="Gene3D" id="3.40.980.10">
    <property type="entry name" value="MoaB/Mog-like domain"/>
    <property type="match status" value="1"/>
</dbReference>
<dbReference type="PANTHER" id="PTHR10192">
    <property type="entry name" value="MOLYBDOPTERIN BIOSYNTHESIS PROTEIN"/>
    <property type="match status" value="1"/>
</dbReference>
<evidence type="ECO:0000256" key="7">
    <source>
        <dbReference type="ARBA" id="ARBA00022842"/>
    </source>
</evidence>
<name>A0A645EXP6_9ZZZZ</name>
<dbReference type="GO" id="GO:0061599">
    <property type="term" value="F:molybdopterin molybdotransferase activity"/>
    <property type="evidence" value="ECO:0007669"/>
    <property type="project" value="UniProtKB-EC"/>
</dbReference>
<comment type="caution">
    <text evidence="11">The sequence shown here is derived from an EMBL/GenBank/DDBJ whole genome shotgun (WGS) entry which is preliminary data.</text>
</comment>
<evidence type="ECO:0000256" key="8">
    <source>
        <dbReference type="ARBA" id="ARBA00023150"/>
    </source>
</evidence>
<keyword evidence="7" id="KW-0460">Magnesium</keyword>
<comment type="cofactor">
    <cofactor evidence="1">
        <name>Mg(2+)</name>
        <dbReference type="ChEBI" id="CHEBI:18420"/>
    </cofactor>
</comment>
<keyword evidence="8" id="KW-0501">Molybdenum cofactor biosynthesis</keyword>
<dbReference type="InterPro" id="IPR005110">
    <property type="entry name" value="MoeA_linker/N"/>
</dbReference>
<dbReference type="InterPro" id="IPR001453">
    <property type="entry name" value="MoaB/Mog_dom"/>
</dbReference>
<feature type="domain" description="MoaB/Mog" evidence="10">
    <location>
        <begin position="83"/>
        <end position="221"/>
    </location>
</feature>
<protein>
    <recommendedName>
        <fullName evidence="3">molybdopterin molybdotransferase</fullName>
        <ecNumber evidence="3">2.10.1.1</ecNumber>
    </recommendedName>
</protein>
<dbReference type="AlphaFoldDB" id="A0A645EXP6"/>
<evidence type="ECO:0000259" key="10">
    <source>
        <dbReference type="SMART" id="SM00852"/>
    </source>
</evidence>
<dbReference type="InterPro" id="IPR005111">
    <property type="entry name" value="MoeA_C_domain_IV"/>
</dbReference>